<reference evidence="2 3" key="1">
    <citation type="submission" date="2018-09" db="EMBL/GenBank/DDBJ databases">
        <title>A clostridial neurotoxin that targets Anopheles mosquitoes.</title>
        <authorList>
            <person name="Contreras E."/>
            <person name="Masuyer G."/>
            <person name="Qureshi N."/>
            <person name="Chawla S."/>
            <person name="Lim H.L."/>
            <person name="Chen J."/>
            <person name="Stenmark P."/>
            <person name="Gill S."/>
        </authorList>
    </citation>
    <scope>NUCLEOTIDE SEQUENCE [LARGE SCALE GENOMIC DNA]</scope>
    <source>
        <strain evidence="2 3">Cbm</strain>
    </source>
</reference>
<organism evidence="2 3">
    <name type="scientific">Paraclostridium bifermentans</name>
    <name type="common">Clostridium bifermentans</name>
    <dbReference type="NCBI Taxonomy" id="1490"/>
    <lineage>
        <taxon>Bacteria</taxon>
        <taxon>Bacillati</taxon>
        <taxon>Bacillota</taxon>
        <taxon>Clostridia</taxon>
        <taxon>Peptostreptococcales</taxon>
        <taxon>Peptostreptococcaceae</taxon>
        <taxon>Paraclostridium</taxon>
    </lineage>
</organism>
<dbReference type="Proteomes" id="UP000326961">
    <property type="component" value="Chromosome"/>
</dbReference>
<proteinExistence type="predicted"/>
<evidence type="ECO:0000313" key="3">
    <source>
        <dbReference type="Proteomes" id="UP000326961"/>
    </source>
</evidence>
<feature type="coiled-coil region" evidence="1">
    <location>
        <begin position="31"/>
        <end position="76"/>
    </location>
</feature>
<name>A0A5P3XCV8_PARBF</name>
<protein>
    <submittedName>
        <fullName evidence="2">Uncharacterized protein</fullName>
    </submittedName>
</protein>
<dbReference type="EMBL" id="CP032452">
    <property type="protein sequence ID" value="QEZ68014.1"/>
    <property type="molecule type" value="Genomic_DNA"/>
</dbReference>
<gene>
    <name evidence="2" type="ORF">D4A35_03330</name>
</gene>
<accession>A0A5P3XCV8</accession>
<dbReference type="AlphaFoldDB" id="A0A5P3XCV8"/>
<dbReference type="RefSeq" id="WP_150885907.1">
    <property type="nucleotide sequence ID" value="NZ_CP032452.1"/>
</dbReference>
<evidence type="ECO:0000313" key="2">
    <source>
        <dbReference type="EMBL" id="QEZ68014.1"/>
    </source>
</evidence>
<keyword evidence="1" id="KW-0175">Coiled coil</keyword>
<sequence length="158" mass="18700">MKIKLPVVLRSTYERETNELVSDINVLEGVKDASDKKIESLKSELLELKSSSYFTVREKDREIEELKLELEKRDKQIKGMEWCIQERDKELDKVKVFNMDLYKKVELAGEMYRQFKDKVDKACEIEFVTRTITHEDIKKFMKVEDIIQLYTLIGIAGK</sequence>
<evidence type="ECO:0000256" key="1">
    <source>
        <dbReference type="SAM" id="Coils"/>
    </source>
</evidence>